<name>A0AAD6Y6P9_9AGAR</name>
<feature type="compositionally biased region" description="Basic and acidic residues" evidence="1">
    <location>
        <begin position="1"/>
        <end position="11"/>
    </location>
</feature>
<comment type="caution">
    <text evidence="2">The sequence shown here is derived from an EMBL/GenBank/DDBJ whole genome shotgun (WGS) entry which is preliminary data.</text>
</comment>
<dbReference type="EMBL" id="JARJCW010000055">
    <property type="protein sequence ID" value="KAJ7202271.1"/>
    <property type="molecule type" value="Genomic_DNA"/>
</dbReference>
<accession>A0AAD6Y6P9</accession>
<keyword evidence="3" id="KW-1185">Reference proteome</keyword>
<dbReference type="Proteomes" id="UP001219525">
    <property type="component" value="Unassembled WGS sequence"/>
</dbReference>
<reference evidence="2" key="1">
    <citation type="submission" date="2023-03" db="EMBL/GenBank/DDBJ databases">
        <title>Massive genome expansion in bonnet fungi (Mycena s.s.) driven by repeated elements and novel gene families across ecological guilds.</title>
        <authorList>
            <consortium name="Lawrence Berkeley National Laboratory"/>
            <person name="Harder C.B."/>
            <person name="Miyauchi S."/>
            <person name="Viragh M."/>
            <person name="Kuo A."/>
            <person name="Thoen E."/>
            <person name="Andreopoulos B."/>
            <person name="Lu D."/>
            <person name="Skrede I."/>
            <person name="Drula E."/>
            <person name="Henrissat B."/>
            <person name="Morin E."/>
            <person name="Kohler A."/>
            <person name="Barry K."/>
            <person name="LaButti K."/>
            <person name="Morin E."/>
            <person name="Salamov A."/>
            <person name="Lipzen A."/>
            <person name="Mereny Z."/>
            <person name="Hegedus B."/>
            <person name="Baldrian P."/>
            <person name="Stursova M."/>
            <person name="Weitz H."/>
            <person name="Taylor A."/>
            <person name="Grigoriev I.V."/>
            <person name="Nagy L.G."/>
            <person name="Martin F."/>
            <person name="Kauserud H."/>
        </authorList>
    </citation>
    <scope>NUCLEOTIDE SEQUENCE</scope>
    <source>
        <strain evidence="2">9144</strain>
    </source>
</reference>
<gene>
    <name evidence="2" type="ORF">GGX14DRAFT_399440</name>
</gene>
<evidence type="ECO:0000313" key="3">
    <source>
        <dbReference type="Proteomes" id="UP001219525"/>
    </source>
</evidence>
<evidence type="ECO:0000256" key="1">
    <source>
        <dbReference type="SAM" id="MobiDB-lite"/>
    </source>
</evidence>
<proteinExistence type="predicted"/>
<evidence type="ECO:0000313" key="2">
    <source>
        <dbReference type="EMBL" id="KAJ7202271.1"/>
    </source>
</evidence>
<sequence length="138" mass="14854">MKEQVAADPAHRKSPSTIGASRKSSSMIGACTEVLVDIGASEVVQVGRIVATDRDLSWSAGVVDRRIAVGGRIPSLFSEVSGSAEAGSVERVSSSQLEGVCWNMEWLCELFRAPHAWALHRVMMTLSADVEHVFILCI</sequence>
<protein>
    <submittedName>
        <fullName evidence="2">Uncharacterized protein</fullName>
    </submittedName>
</protein>
<dbReference type="AlphaFoldDB" id="A0AAD6Y6P9"/>
<organism evidence="2 3">
    <name type="scientific">Mycena pura</name>
    <dbReference type="NCBI Taxonomy" id="153505"/>
    <lineage>
        <taxon>Eukaryota</taxon>
        <taxon>Fungi</taxon>
        <taxon>Dikarya</taxon>
        <taxon>Basidiomycota</taxon>
        <taxon>Agaricomycotina</taxon>
        <taxon>Agaricomycetes</taxon>
        <taxon>Agaricomycetidae</taxon>
        <taxon>Agaricales</taxon>
        <taxon>Marasmiineae</taxon>
        <taxon>Mycenaceae</taxon>
        <taxon>Mycena</taxon>
    </lineage>
</organism>
<feature type="region of interest" description="Disordered" evidence="1">
    <location>
        <begin position="1"/>
        <end position="22"/>
    </location>
</feature>